<keyword evidence="2" id="KW-1185">Reference proteome</keyword>
<organism evidence="1 2">
    <name type="scientific">Effrenium voratum</name>
    <dbReference type="NCBI Taxonomy" id="2562239"/>
    <lineage>
        <taxon>Eukaryota</taxon>
        <taxon>Sar</taxon>
        <taxon>Alveolata</taxon>
        <taxon>Dinophyceae</taxon>
        <taxon>Suessiales</taxon>
        <taxon>Symbiodiniaceae</taxon>
        <taxon>Effrenium</taxon>
    </lineage>
</organism>
<dbReference type="EMBL" id="CAUJNA010000451">
    <property type="protein sequence ID" value="CAJ1377268.1"/>
    <property type="molecule type" value="Genomic_DNA"/>
</dbReference>
<evidence type="ECO:0000313" key="2">
    <source>
        <dbReference type="Proteomes" id="UP001178507"/>
    </source>
</evidence>
<sequence length="172" mass="19144">MPLDGMSTFDWQTHEKTFIPLFDYWRMYTPIKPDLDSPYWPTVNSMDWPYGTKGSFIGPEEALRGGNLIGMHFFGTERKIKKYAKKRNAGIIGEGVVAFPPCEPQPFCAILEVLGKKIAGVEEDCGVPPEVAALLLPTGQPGHWRRRRGAKSAFLELPGAGDLQPLPELTNI</sequence>
<reference evidence="1" key="1">
    <citation type="submission" date="2023-08" db="EMBL/GenBank/DDBJ databases">
        <authorList>
            <person name="Chen Y."/>
            <person name="Shah S."/>
            <person name="Dougan E. K."/>
            <person name="Thang M."/>
            <person name="Chan C."/>
        </authorList>
    </citation>
    <scope>NUCLEOTIDE SEQUENCE</scope>
</reference>
<gene>
    <name evidence="1" type="ORF">EVOR1521_LOCUS6109</name>
</gene>
<name>A0AA36I023_9DINO</name>
<accession>A0AA36I023</accession>
<evidence type="ECO:0000313" key="1">
    <source>
        <dbReference type="EMBL" id="CAJ1377268.1"/>
    </source>
</evidence>
<dbReference type="Proteomes" id="UP001178507">
    <property type="component" value="Unassembled WGS sequence"/>
</dbReference>
<dbReference type="AlphaFoldDB" id="A0AA36I023"/>
<protein>
    <submittedName>
        <fullName evidence="1">Uncharacterized protein</fullName>
    </submittedName>
</protein>
<comment type="caution">
    <text evidence="1">The sequence shown here is derived from an EMBL/GenBank/DDBJ whole genome shotgun (WGS) entry which is preliminary data.</text>
</comment>
<proteinExistence type="predicted"/>